<organism evidence="1 2">
    <name type="scientific">Coniosporium uncinatum</name>
    <dbReference type="NCBI Taxonomy" id="93489"/>
    <lineage>
        <taxon>Eukaryota</taxon>
        <taxon>Fungi</taxon>
        <taxon>Dikarya</taxon>
        <taxon>Ascomycota</taxon>
        <taxon>Pezizomycotina</taxon>
        <taxon>Dothideomycetes</taxon>
        <taxon>Dothideomycetes incertae sedis</taxon>
        <taxon>Coniosporium</taxon>
    </lineage>
</organism>
<reference evidence="1" key="1">
    <citation type="submission" date="2024-09" db="EMBL/GenBank/DDBJ databases">
        <title>Black Yeasts Isolated from many extreme environments.</title>
        <authorList>
            <person name="Coleine C."/>
            <person name="Stajich J.E."/>
            <person name="Selbmann L."/>
        </authorList>
    </citation>
    <scope>NUCLEOTIDE SEQUENCE</scope>
    <source>
        <strain evidence="1">CCFEE 5737</strain>
    </source>
</reference>
<gene>
    <name evidence="1" type="ORF">LTS18_008610</name>
</gene>
<accession>A0ACC3D1X9</accession>
<name>A0ACC3D1X9_9PEZI</name>
<evidence type="ECO:0000313" key="1">
    <source>
        <dbReference type="EMBL" id="KAK3060403.1"/>
    </source>
</evidence>
<keyword evidence="2" id="KW-1185">Reference proteome</keyword>
<protein>
    <submittedName>
        <fullName evidence="1">Uncharacterized protein</fullName>
    </submittedName>
</protein>
<comment type="caution">
    <text evidence="1">The sequence shown here is derived from an EMBL/GenBank/DDBJ whole genome shotgun (WGS) entry which is preliminary data.</text>
</comment>
<proteinExistence type="predicted"/>
<dbReference type="EMBL" id="JAWDJW010008596">
    <property type="protein sequence ID" value="KAK3060403.1"/>
    <property type="molecule type" value="Genomic_DNA"/>
</dbReference>
<evidence type="ECO:0000313" key="2">
    <source>
        <dbReference type="Proteomes" id="UP001186974"/>
    </source>
</evidence>
<feature type="non-terminal residue" evidence="1">
    <location>
        <position position="574"/>
    </location>
</feature>
<dbReference type="Proteomes" id="UP001186974">
    <property type="component" value="Unassembled WGS sequence"/>
</dbReference>
<sequence length="574" mass="66629">MHIKQIIIQGFKSYKDQTVIEPFSPKHNVIVGRNGSGKSNFFAAIRFVLSDAYTQMGREERQALLHEGSGSAVMSAYVEIIFDNSDERFPTGKPELVLRRTIGVKKDEYSLDRKNATKSDVMNLLESAGFSRSNPYYIVPQGRVTTLTNMRDPERLSLLKEVAGTQVYEARRQESLKIMQDTDNKRGKIDSLMGYIGERLGELESEMEDLRQYQDKDRERKCLEYAIYNREQQEIQSALERLDDLRQGGVDETDDNRDRFIQGEQDMAELDSQVNELKQQIEFLKLDREQLDDERKDTVRDKAKTELDVKSLSDGQSAARDARTRHDTELRVVQNQIQQREQELAQLLPEYNSKREEEANIRNQLQQAEGTRSRLYAKQGRTSQFQNKRQRDDWLRKEIDDVNVALATRKAVAMQTAEEIEELQTDITRIEQEIAELRSRIENRGDDMQNISTEVERAKEDRDRLMDQRKELWREEAKLDSIISNAQQELDRAERFLSHMMDQNTSRGLAAVRRIKRQHNLDGVYGTLAELFEIPDKYRTAVEVTAGNSLFHYVVDTDDTATKVLEILQREKAG</sequence>